<dbReference type="EMBL" id="BAABLN010000009">
    <property type="protein sequence ID" value="GAA4694126.1"/>
    <property type="molecule type" value="Genomic_DNA"/>
</dbReference>
<reference evidence="5" key="1">
    <citation type="journal article" date="2019" name="Int. J. Syst. Evol. Microbiol.">
        <title>The Global Catalogue of Microorganisms (GCM) 10K type strain sequencing project: providing services to taxonomists for standard genome sequencing and annotation.</title>
        <authorList>
            <consortium name="The Broad Institute Genomics Platform"/>
            <consortium name="The Broad Institute Genome Sequencing Center for Infectious Disease"/>
            <person name="Wu L."/>
            <person name="Ma J."/>
        </authorList>
    </citation>
    <scope>NUCLEOTIDE SEQUENCE [LARGE SCALE GENOMIC DNA]</scope>
    <source>
        <strain evidence="5">JCM 18958</strain>
    </source>
</reference>
<protein>
    <recommendedName>
        <fullName evidence="3">DDE Tnp4 domain-containing protein</fullName>
    </recommendedName>
</protein>
<comment type="cofactor">
    <cofactor evidence="1">
        <name>a divalent metal cation</name>
        <dbReference type="ChEBI" id="CHEBI:60240"/>
    </cofactor>
</comment>
<sequence length="112" mass="11738">MEPGSTHDITAARKHCLGALYPVAAAGLPTLADKGYQGTGIGVHTPIKGANLGIGNRTYNGLLTRMRAIGERANALLGQRWTAPRRVTLSPSRIGDIVAAALVLTTLEHGTR</sequence>
<evidence type="ECO:0000313" key="4">
    <source>
        <dbReference type="EMBL" id="GAA4694126.1"/>
    </source>
</evidence>
<organism evidence="4 5">
    <name type="scientific">Kocuria gwangalliensis</name>
    <dbReference type="NCBI Taxonomy" id="501592"/>
    <lineage>
        <taxon>Bacteria</taxon>
        <taxon>Bacillati</taxon>
        <taxon>Actinomycetota</taxon>
        <taxon>Actinomycetes</taxon>
        <taxon>Micrococcales</taxon>
        <taxon>Micrococcaceae</taxon>
        <taxon>Kocuria</taxon>
    </lineage>
</organism>
<keyword evidence="2" id="KW-0479">Metal-binding</keyword>
<feature type="domain" description="DDE Tnp4" evidence="3">
    <location>
        <begin position="3"/>
        <end position="105"/>
    </location>
</feature>
<dbReference type="Proteomes" id="UP001501446">
    <property type="component" value="Unassembled WGS sequence"/>
</dbReference>
<accession>A0ABP8WU42</accession>
<evidence type="ECO:0000256" key="2">
    <source>
        <dbReference type="ARBA" id="ARBA00022723"/>
    </source>
</evidence>
<comment type="caution">
    <text evidence="4">The sequence shown here is derived from an EMBL/GenBank/DDBJ whole genome shotgun (WGS) entry which is preliminary data.</text>
</comment>
<evidence type="ECO:0000313" key="5">
    <source>
        <dbReference type="Proteomes" id="UP001501446"/>
    </source>
</evidence>
<keyword evidence="5" id="KW-1185">Reference proteome</keyword>
<evidence type="ECO:0000256" key="1">
    <source>
        <dbReference type="ARBA" id="ARBA00001968"/>
    </source>
</evidence>
<dbReference type="Pfam" id="PF13359">
    <property type="entry name" value="DDE_Tnp_4"/>
    <property type="match status" value="1"/>
</dbReference>
<gene>
    <name evidence="4" type="ORF">GCM10025781_09550</name>
</gene>
<dbReference type="InterPro" id="IPR027806">
    <property type="entry name" value="HARBI1_dom"/>
</dbReference>
<proteinExistence type="predicted"/>
<name>A0ABP8WU42_9MICC</name>
<evidence type="ECO:0000259" key="3">
    <source>
        <dbReference type="Pfam" id="PF13359"/>
    </source>
</evidence>